<comment type="caution">
    <text evidence="10">The sequence shown here is derived from an EMBL/GenBank/DDBJ whole genome shotgun (WGS) entry which is preliminary data.</text>
</comment>
<sequence length="347" mass="38837">MGDLNTADLSNILSNTIENLLLAEQQIQEKEISPNPDEFQFEHFWQTIIVIAQKLSFECTKICIMFSQAPIPSSSETSSLLTALEQAVLSLVSCFYRFPLSQGETLHSYLQHAVVRAIQASRQLLKIIKDEGSHEVVSRYHQSTGVVWQGCAMIEKCPRDNKTAVLLKLNAQNILVGDAFDEISEALKGDGTSGMDGIGMGDLDDSDMEDEEEEEKWTDEDKEMINPSVNLIKASKILYKRIIGAIDKNGTFETTEKIKELDTVEEDCNPVSQTVDSLILEMYPPLSMDNMQEQSHLLATLISTALKTAAQSHIITENEQSHIEFLQKAVDHNLQKMEEKIGEKNKA</sequence>
<evidence type="ECO:0000259" key="9">
    <source>
        <dbReference type="Pfam" id="PF20936"/>
    </source>
</evidence>
<keyword evidence="6" id="KW-0131">Cell cycle</keyword>
<organism evidence="10 12">
    <name type="scientific">Meganyctiphanes norvegica</name>
    <name type="common">Northern krill</name>
    <name type="synonym">Thysanopoda norvegica</name>
    <dbReference type="NCBI Taxonomy" id="48144"/>
    <lineage>
        <taxon>Eukaryota</taxon>
        <taxon>Metazoa</taxon>
        <taxon>Ecdysozoa</taxon>
        <taxon>Arthropoda</taxon>
        <taxon>Crustacea</taxon>
        <taxon>Multicrustacea</taxon>
        <taxon>Malacostraca</taxon>
        <taxon>Eumalacostraca</taxon>
        <taxon>Eucarida</taxon>
        <taxon>Euphausiacea</taxon>
        <taxon>Euphausiidae</taxon>
        <taxon>Meganyctiphanes</taxon>
    </lineage>
</organism>
<dbReference type="Gene3D" id="1.20.1410.10">
    <property type="entry name" value="I/LWEQ domain"/>
    <property type="match status" value="1"/>
</dbReference>
<evidence type="ECO:0000256" key="3">
    <source>
        <dbReference type="ARBA" id="ARBA00008940"/>
    </source>
</evidence>
<evidence type="ECO:0000256" key="5">
    <source>
        <dbReference type="ARBA" id="ARBA00023242"/>
    </source>
</evidence>
<evidence type="ECO:0000256" key="1">
    <source>
        <dbReference type="ARBA" id="ARBA00004123"/>
    </source>
</evidence>
<comment type="similarity">
    <text evidence="3">Belongs to the CCNDBP1 family.</text>
</comment>
<keyword evidence="12" id="KW-1185">Reference proteome</keyword>
<dbReference type="GO" id="GO:0005634">
    <property type="term" value="C:nucleus"/>
    <property type="evidence" value="ECO:0007669"/>
    <property type="project" value="UniProtKB-SubCell"/>
</dbReference>
<dbReference type="AlphaFoldDB" id="A0AAV2Q4G1"/>
<name>A0AAV2Q4G1_MEGNR</name>
<evidence type="ECO:0000256" key="4">
    <source>
        <dbReference type="ARBA" id="ARBA00022490"/>
    </source>
</evidence>
<feature type="domain" description="Cyclin-D1-binding protein 1-like N-terminal" evidence="8">
    <location>
        <begin position="51"/>
        <end position="188"/>
    </location>
</feature>
<dbReference type="InterPro" id="IPR026907">
    <property type="entry name" value="GCIP-like"/>
</dbReference>
<dbReference type="PANTHER" id="PTHR15492:SF1">
    <property type="entry name" value="CYCLIN-D1-BINDING PROTEIN 1"/>
    <property type="match status" value="1"/>
</dbReference>
<comment type="subcellular location">
    <subcellularLocation>
        <location evidence="2">Cytoplasm</location>
    </subcellularLocation>
    <subcellularLocation>
        <location evidence="1">Nucleus</location>
    </subcellularLocation>
</comment>
<evidence type="ECO:0000313" key="10">
    <source>
        <dbReference type="EMBL" id="CAL4068016.1"/>
    </source>
</evidence>
<evidence type="ECO:0000313" key="11">
    <source>
        <dbReference type="EMBL" id="CAL4068018.1"/>
    </source>
</evidence>
<evidence type="ECO:0000256" key="7">
    <source>
        <dbReference type="SAM" id="MobiDB-lite"/>
    </source>
</evidence>
<proteinExistence type="inferred from homology"/>
<evidence type="ECO:0000256" key="6">
    <source>
        <dbReference type="ARBA" id="ARBA00023306"/>
    </source>
</evidence>
<protein>
    <recommendedName>
        <fullName evidence="13">Cyclin-D1-binding protein 1</fullName>
    </recommendedName>
</protein>
<evidence type="ECO:0000256" key="2">
    <source>
        <dbReference type="ARBA" id="ARBA00004496"/>
    </source>
</evidence>
<dbReference type="Gene3D" id="1.20.1420.10">
    <property type="entry name" value="Talin, central domain"/>
    <property type="match status" value="1"/>
</dbReference>
<evidence type="ECO:0008006" key="13">
    <source>
        <dbReference type="Google" id="ProtNLM"/>
    </source>
</evidence>
<keyword evidence="4" id="KW-0963">Cytoplasm</keyword>
<gene>
    <name evidence="10" type="ORF">MNOR_LOCUS6898</name>
    <name evidence="11" type="ORF">MNOR_LOCUS6900</name>
</gene>
<dbReference type="InterPro" id="IPR049317">
    <property type="entry name" value="GCIP-like_N"/>
</dbReference>
<feature type="compositionally biased region" description="Acidic residues" evidence="7">
    <location>
        <begin position="202"/>
        <end position="220"/>
    </location>
</feature>
<feature type="compositionally biased region" description="Gly residues" evidence="7">
    <location>
        <begin position="191"/>
        <end position="200"/>
    </location>
</feature>
<dbReference type="Pfam" id="PF13324">
    <property type="entry name" value="GCIP_N"/>
    <property type="match status" value="1"/>
</dbReference>
<dbReference type="PANTHER" id="PTHR15492">
    <property type="entry name" value="CYCLIN D1-BINDING PROTEIN 1"/>
    <property type="match status" value="1"/>
</dbReference>
<accession>A0AAV2Q4G1</accession>
<reference evidence="10 12" key="1">
    <citation type="submission" date="2024-05" db="EMBL/GenBank/DDBJ databases">
        <authorList>
            <person name="Wallberg A."/>
        </authorList>
    </citation>
    <scope>NUCLEOTIDE SEQUENCE [LARGE SCALE GENOMIC DNA]</scope>
</reference>
<dbReference type="Proteomes" id="UP001497623">
    <property type="component" value="Unassembled WGS sequence"/>
</dbReference>
<dbReference type="GO" id="GO:0005737">
    <property type="term" value="C:cytoplasm"/>
    <property type="evidence" value="ECO:0007669"/>
    <property type="project" value="UniProtKB-SubCell"/>
</dbReference>
<feature type="domain" description="Cyclin-D1-binding protein 1-like C-terminal" evidence="9">
    <location>
        <begin position="204"/>
        <end position="306"/>
    </location>
</feature>
<dbReference type="EMBL" id="CAXKWB010002931">
    <property type="protein sequence ID" value="CAL4068018.1"/>
    <property type="molecule type" value="Genomic_DNA"/>
</dbReference>
<evidence type="ECO:0000313" key="12">
    <source>
        <dbReference type="Proteomes" id="UP001497623"/>
    </source>
</evidence>
<keyword evidence="5" id="KW-0539">Nucleus</keyword>
<dbReference type="EMBL" id="CAXKWB010002931">
    <property type="protein sequence ID" value="CAL4068016.1"/>
    <property type="molecule type" value="Genomic_DNA"/>
</dbReference>
<evidence type="ECO:0000259" key="8">
    <source>
        <dbReference type="Pfam" id="PF13324"/>
    </source>
</evidence>
<dbReference type="Pfam" id="PF20936">
    <property type="entry name" value="GCIP_C"/>
    <property type="match status" value="1"/>
</dbReference>
<feature type="region of interest" description="Disordered" evidence="7">
    <location>
        <begin position="191"/>
        <end position="220"/>
    </location>
</feature>
<dbReference type="InterPro" id="IPR049318">
    <property type="entry name" value="GCIP_C"/>
</dbReference>